<reference evidence="2" key="1">
    <citation type="submission" date="2022-01" db="EMBL/GenBank/DDBJ databases">
        <authorList>
            <person name="Jo J.-H."/>
            <person name="Im W.-T."/>
        </authorList>
    </citation>
    <scope>NUCLEOTIDE SEQUENCE</scope>
    <source>
        <strain evidence="2">NA20</strain>
    </source>
</reference>
<evidence type="ECO:0000313" key="2">
    <source>
        <dbReference type="EMBL" id="MCG2617371.1"/>
    </source>
</evidence>
<gene>
    <name evidence="2" type="ORF">LZZ85_23945</name>
</gene>
<dbReference type="Pfam" id="PF10988">
    <property type="entry name" value="DUF2807"/>
    <property type="match status" value="1"/>
</dbReference>
<dbReference type="EMBL" id="JAKLTR010000020">
    <property type="protein sequence ID" value="MCG2617371.1"/>
    <property type="molecule type" value="Genomic_DNA"/>
</dbReference>
<proteinExistence type="predicted"/>
<dbReference type="PROSITE" id="PS51257">
    <property type="entry name" value="PROKAR_LIPOPROTEIN"/>
    <property type="match status" value="1"/>
</dbReference>
<keyword evidence="3" id="KW-1185">Reference proteome</keyword>
<evidence type="ECO:0000259" key="1">
    <source>
        <dbReference type="Pfam" id="PF10988"/>
    </source>
</evidence>
<comment type="caution">
    <text evidence="2">The sequence shown here is derived from an EMBL/GenBank/DDBJ whole genome shotgun (WGS) entry which is preliminary data.</text>
</comment>
<organism evidence="2 3">
    <name type="scientific">Terrimonas ginsenosidimutans</name>
    <dbReference type="NCBI Taxonomy" id="2908004"/>
    <lineage>
        <taxon>Bacteria</taxon>
        <taxon>Pseudomonadati</taxon>
        <taxon>Bacteroidota</taxon>
        <taxon>Chitinophagia</taxon>
        <taxon>Chitinophagales</taxon>
        <taxon>Chitinophagaceae</taxon>
        <taxon>Terrimonas</taxon>
    </lineage>
</organism>
<evidence type="ECO:0000313" key="3">
    <source>
        <dbReference type="Proteomes" id="UP001165367"/>
    </source>
</evidence>
<accession>A0ABS9KYK2</accession>
<dbReference type="RefSeq" id="WP_237876072.1">
    <property type="nucleotide sequence ID" value="NZ_JAKLTR010000020.1"/>
</dbReference>
<feature type="domain" description="Putative auto-transporter adhesin head GIN" evidence="1">
    <location>
        <begin position="37"/>
        <end position="219"/>
    </location>
</feature>
<dbReference type="InterPro" id="IPR021255">
    <property type="entry name" value="DUF2807"/>
</dbReference>
<name>A0ABS9KYK2_9BACT</name>
<dbReference type="Gene3D" id="2.160.20.120">
    <property type="match status" value="1"/>
</dbReference>
<sequence length="235" mass="24861">MKRWILSAAIVALSLASCDKENRECPGSTEKTFTATAFSKVKAGDGFYVNIVKGNEFSVKAKGCENDLNDINVSVINGGIVEIKYRNQKNDRYRVDFTVTMPMVYSVILDGAAKGTVTGFKGDDYTTKIVLSGASELSMNENTAYTQFDISGASKLLLKGATETLKGFASGASVLNAFDAPADDIDIAVSGASKANIHATRLLTADASGASQIIYRGNPVQKDLSTSGGGKISKE</sequence>
<protein>
    <submittedName>
        <fullName evidence="2">DUF2807 domain-containing protein</fullName>
    </submittedName>
</protein>
<dbReference type="Proteomes" id="UP001165367">
    <property type="component" value="Unassembled WGS sequence"/>
</dbReference>